<dbReference type="EMBL" id="LR899013">
    <property type="protein sequence ID" value="CAD7090789.1"/>
    <property type="molecule type" value="Genomic_DNA"/>
</dbReference>
<keyword evidence="4" id="KW-1185">Reference proteome</keyword>
<evidence type="ECO:0000256" key="1">
    <source>
        <dbReference type="SAM" id="MobiDB-lite"/>
    </source>
</evidence>
<accession>A0A7R8YYR7</accession>
<feature type="region of interest" description="Disordered" evidence="1">
    <location>
        <begin position="98"/>
        <end position="123"/>
    </location>
</feature>
<evidence type="ECO:0000256" key="2">
    <source>
        <dbReference type="SAM" id="SignalP"/>
    </source>
</evidence>
<keyword evidence="2" id="KW-0732">Signal</keyword>
<dbReference type="Proteomes" id="UP000594454">
    <property type="component" value="Chromosome 5"/>
</dbReference>
<feature type="compositionally biased region" description="Acidic residues" evidence="1">
    <location>
        <begin position="105"/>
        <end position="119"/>
    </location>
</feature>
<proteinExistence type="predicted"/>
<evidence type="ECO:0000313" key="4">
    <source>
        <dbReference type="Proteomes" id="UP000594454"/>
    </source>
</evidence>
<feature type="region of interest" description="Disordered" evidence="1">
    <location>
        <begin position="32"/>
        <end position="73"/>
    </location>
</feature>
<dbReference type="InParanoid" id="A0A7R8YYR7"/>
<dbReference type="AlphaFoldDB" id="A0A7R8YYR7"/>
<feature type="chain" id="PRO_5030521387" evidence="2">
    <location>
        <begin position="18"/>
        <end position="146"/>
    </location>
</feature>
<feature type="signal peptide" evidence="2">
    <location>
        <begin position="1"/>
        <end position="17"/>
    </location>
</feature>
<protein>
    <submittedName>
        <fullName evidence="3">Uncharacterized protein</fullName>
    </submittedName>
</protein>
<organism evidence="3 4">
    <name type="scientific">Hermetia illucens</name>
    <name type="common">Black soldier fly</name>
    <dbReference type="NCBI Taxonomy" id="343691"/>
    <lineage>
        <taxon>Eukaryota</taxon>
        <taxon>Metazoa</taxon>
        <taxon>Ecdysozoa</taxon>
        <taxon>Arthropoda</taxon>
        <taxon>Hexapoda</taxon>
        <taxon>Insecta</taxon>
        <taxon>Pterygota</taxon>
        <taxon>Neoptera</taxon>
        <taxon>Endopterygota</taxon>
        <taxon>Diptera</taxon>
        <taxon>Brachycera</taxon>
        <taxon>Stratiomyomorpha</taxon>
        <taxon>Stratiomyidae</taxon>
        <taxon>Hermetiinae</taxon>
        <taxon>Hermetia</taxon>
    </lineage>
</organism>
<name>A0A7R8YYR7_HERIL</name>
<feature type="compositionally biased region" description="Polar residues" evidence="1">
    <location>
        <begin position="43"/>
        <end position="53"/>
    </location>
</feature>
<evidence type="ECO:0000313" key="3">
    <source>
        <dbReference type="EMBL" id="CAD7090789.1"/>
    </source>
</evidence>
<sequence>MMETFIVLGLCFILYEALDFFQGCRHSPHQNYRPDDRHLLIDSNESTTTTTAPSIKRKTSKEPTSSLNPVPEENICYSGSPKSAFDLNRVHLINENRNEEYLSSDNDDESDESCDDDESISSTLSSSENCRKVFSISENLDNFNLI</sequence>
<gene>
    <name evidence="3" type="ORF">HERILL_LOCUS13249</name>
</gene>
<reference evidence="3 4" key="1">
    <citation type="submission" date="2020-11" db="EMBL/GenBank/DDBJ databases">
        <authorList>
            <person name="Wallbank WR R."/>
            <person name="Pardo Diaz C."/>
            <person name="Kozak K."/>
            <person name="Martin S."/>
            <person name="Jiggins C."/>
            <person name="Moest M."/>
            <person name="Warren A I."/>
            <person name="Generalovic N T."/>
            <person name="Byers J.R.P. K."/>
            <person name="Montejo-Kovacevich G."/>
            <person name="Yen C E."/>
        </authorList>
    </citation>
    <scope>NUCLEOTIDE SEQUENCE [LARGE SCALE GENOMIC DNA]</scope>
</reference>